<keyword evidence="8" id="KW-0723">Serine/threonine-protein kinase</keyword>
<dbReference type="PANTHER" id="PTHR43289:SF6">
    <property type="entry name" value="SERINE_THREONINE-PROTEIN KINASE NEKL-3"/>
    <property type="match status" value="1"/>
</dbReference>
<keyword evidence="1" id="KW-0808">Transferase</keyword>
<evidence type="ECO:0000259" key="7">
    <source>
        <dbReference type="PROSITE" id="PS50011"/>
    </source>
</evidence>
<evidence type="ECO:0000256" key="3">
    <source>
        <dbReference type="ARBA" id="ARBA00022777"/>
    </source>
</evidence>
<evidence type="ECO:0000313" key="9">
    <source>
        <dbReference type="Proteomes" id="UP001370348"/>
    </source>
</evidence>
<dbReference type="RefSeq" id="WP_394824827.1">
    <property type="nucleotide sequence ID" value="NZ_CP089984.1"/>
</dbReference>
<evidence type="ECO:0000256" key="6">
    <source>
        <dbReference type="SAM" id="MobiDB-lite"/>
    </source>
</evidence>
<feature type="region of interest" description="Disordered" evidence="6">
    <location>
        <begin position="317"/>
        <end position="339"/>
    </location>
</feature>
<dbReference type="InterPro" id="IPR011009">
    <property type="entry name" value="Kinase-like_dom_sf"/>
</dbReference>
<dbReference type="InterPro" id="IPR000719">
    <property type="entry name" value="Prot_kinase_dom"/>
</dbReference>
<evidence type="ECO:0000256" key="4">
    <source>
        <dbReference type="ARBA" id="ARBA00022840"/>
    </source>
</evidence>
<dbReference type="EMBL" id="CP089984">
    <property type="protein sequence ID" value="WXB15202.1"/>
    <property type="molecule type" value="Genomic_DNA"/>
</dbReference>
<dbReference type="PROSITE" id="PS50011">
    <property type="entry name" value="PROTEIN_KINASE_DOM"/>
    <property type="match status" value="1"/>
</dbReference>
<keyword evidence="9" id="KW-1185">Reference proteome</keyword>
<evidence type="ECO:0000256" key="1">
    <source>
        <dbReference type="ARBA" id="ARBA00022679"/>
    </source>
</evidence>
<name>A0ABZ2LWC1_9BACT</name>
<keyword evidence="3 8" id="KW-0418">Kinase</keyword>
<keyword evidence="2 5" id="KW-0547">Nucleotide-binding</keyword>
<dbReference type="InterPro" id="IPR017441">
    <property type="entry name" value="Protein_kinase_ATP_BS"/>
</dbReference>
<proteinExistence type="predicted"/>
<organism evidence="8 9">
    <name type="scientific">Pendulispora albinea</name>
    <dbReference type="NCBI Taxonomy" id="2741071"/>
    <lineage>
        <taxon>Bacteria</taxon>
        <taxon>Pseudomonadati</taxon>
        <taxon>Myxococcota</taxon>
        <taxon>Myxococcia</taxon>
        <taxon>Myxococcales</taxon>
        <taxon>Sorangiineae</taxon>
        <taxon>Pendulisporaceae</taxon>
        <taxon>Pendulispora</taxon>
    </lineage>
</organism>
<evidence type="ECO:0000256" key="2">
    <source>
        <dbReference type="ARBA" id="ARBA00022741"/>
    </source>
</evidence>
<dbReference type="SUPFAM" id="SSF56112">
    <property type="entry name" value="Protein kinase-like (PK-like)"/>
    <property type="match status" value="1"/>
</dbReference>
<dbReference type="Proteomes" id="UP001370348">
    <property type="component" value="Chromosome"/>
</dbReference>
<dbReference type="SMART" id="SM00220">
    <property type="entry name" value="S_TKc"/>
    <property type="match status" value="1"/>
</dbReference>
<dbReference type="GO" id="GO:0004674">
    <property type="term" value="F:protein serine/threonine kinase activity"/>
    <property type="evidence" value="ECO:0007669"/>
    <property type="project" value="UniProtKB-KW"/>
</dbReference>
<accession>A0ABZ2LWC1</accession>
<feature type="binding site" evidence="5">
    <location>
        <position position="74"/>
    </location>
    <ligand>
        <name>ATP</name>
        <dbReference type="ChEBI" id="CHEBI:30616"/>
    </ligand>
</feature>
<dbReference type="CDD" id="cd14014">
    <property type="entry name" value="STKc_PknB_like"/>
    <property type="match status" value="1"/>
</dbReference>
<reference evidence="8 9" key="1">
    <citation type="submission" date="2021-12" db="EMBL/GenBank/DDBJ databases">
        <title>Discovery of the Pendulisporaceae a myxobacterial family with distinct sporulation behavior and unique specialized metabolism.</title>
        <authorList>
            <person name="Garcia R."/>
            <person name="Popoff A."/>
            <person name="Bader C.D."/>
            <person name="Loehr J."/>
            <person name="Walesch S."/>
            <person name="Walt C."/>
            <person name="Boldt J."/>
            <person name="Bunk B."/>
            <person name="Haeckl F.J.F.P.J."/>
            <person name="Gunesch A.P."/>
            <person name="Birkelbach J."/>
            <person name="Nuebel U."/>
            <person name="Pietschmann T."/>
            <person name="Bach T."/>
            <person name="Mueller R."/>
        </authorList>
    </citation>
    <scope>NUCLEOTIDE SEQUENCE [LARGE SCALE GENOMIC DNA]</scope>
    <source>
        <strain evidence="8 9">MSr11954</strain>
    </source>
</reference>
<keyword evidence="4 5" id="KW-0067">ATP-binding</keyword>
<dbReference type="Gene3D" id="3.30.200.20">
    <property type="entry name" value="Phosphorylase Kinase, domain 1"/>
    <property type="match status" value="1"/>
</dbReference>
<dbReference type="PROSITE" id="PS00107">
    <property type="entry name" value="PROTEIN_KINASE_ATP"/>
    <property type="match status" value="1"/>
</dbReference>
<evidence type="ECO:0000313" key="8">
    <source>
        <dbReference type="EMBL" id="WXB15202.1"/>
    </source>
</evidence>
<sequence>MGRGDSIPRFADEVFSGQFVMPQSSPPPLSATERIQARIGTTVRRYRLTRLLGAGESAAVYEAARRNGDRVAIKIWHDPLPEDPAALRFFSRDAYIAHRIGNPKAVPVLDEGVDEERHPFVVMPLLQGETIRARWEQCHRYLDVYEVSVLLSDVLDVLASAHAHGVVHRNIKPDNLFVTTAGDVRVLDFTAARGSIGATAFQPPEQALGDRDAVGPAGDCFAVGAVAFTLLSGEHVQRARSLAEISPEMAAPVVRWVDKALAFSPADRWPSAREMRDALHAAFEEAVGAPLADIAPRVRAKIAKELAEILVREMHGTLDSRPPQMDRRSESPRPLRRADPGVEVQAAHHWVANAFRLVPGLAHRLLAKHGLGRFDDDGRFIADPRPWWPCNSYLAFLEEITEVIGPAKMGELAKLQEKEIVLPPTIRDIRTCFAASDIVYHIVHRLHGELMYDVATGRMLEGIGHVWYLGDIGPNRIGIETESLYPCVGDRMVVQGLARRFEANAFIEHKPGSCRKDGDETCTYYIVW</sequence>
<dbReference type="Pfam" id="PF00069">
    <property type="entry name" value="Pkinase"/>
    <property type="match status" value="1"/>
</dbReference>
<protein>
    <submittedName>
        <fullName evidence="8">Serine/threonine protein kinase</fullName>
    </submittedName>
</protein>
<dbReference type="Gene3D" id="1.10.510.10">
    <property type="entry name" value="Transferase(Phosphotransferase) domain 1"/>
    <property type="match status" value="1"/>
</dbReference>
<evidence type="ECO:0000256" key="5">
    <source>
        <dbReference type="PROSITE-ProRule" id="PRU10141"/>
    </source>
</evidence>
<feature type="domain" description="Protein kinase" evidence="7">
    <location>
        <begin position="46"/>
        <end position="283"/>
    </location>
</feature>
<dbReference type="PANTHER" id="PTHR43289">
    <property type="entry name" value="MITOGEN-ACTIVATED PROTEIN KINASE KINASE KINASE 20-RELATED"/>
    <property type="match status" value="1"/>
</dbReference>
<gene>
    <name evidence="8" type="ORF">LZC94_46210</name>
</gene>